<name>A0A388JWU3_CHABU</name>
<comment type="caution">
    <text evidence="3">The sequence shown here is derived from an EMBL/GenBank/DDBJ whole genome shotgun (WGS) entry which is preliminary data.</text>
</comment>
<feature type="region of interest" description="Disordered" evidence="1">
    <location>
        <begin position="616"/>
        <end position="684"/>
    </location>
</feature>
<feature type="compositionally biased region" description="Acidic residues" evidence="1">
    <location>
        <begin position="239"/>
        <end position="276"/>
    </location>
</feature>
<evidence type="ECO:0000256" key="1">
    <source>
        <dbReference type="SAM" id="MobiDB-lite"/>
    </source>
</evidence>
<dbReference type="PANTHER" id="PTHR34553:SF4">
    <property type="entry name" value="G1_S-SPECIFIC CYCLIN-E PROTEIN"/>
    <property type="match status" value="1"/>
</dbReference>
<feature type="compositionally biased region" description="Acidic residues" evidence="1">
    <location>
        <begin position="204"/>
        <end position="232"/>
    </location>
</feature>
<evidence type="ECO:0000313" key="3">
    <source>
        <dbReference type="EMBL" id="GBG62248.1"/>
    </source>
</evidence>
<accession>A0A388JWU3</accession>
<keyword evidence="2" id="KW-0812">Transmembrane</keyword>
<evidence type="ECO:0008006" key="5">
    <source>
        <dbReference type="Google" id="ProtNLM"/>
    </source>
</evidence>
<reference evidence="3 4" key="1">
    <citation type="journal article" date="2018" name="Cell">
        <title>The Chara Genome: Secondary Complexity and Implications for Plant Terrestrialization.</title>
        <authorList>
            <person name="Nishiyama T."/>
            <person name="Sakayama H."/>
            <person name="Vries J.D."/>
            <person name="Buschmann H."/>
            <person name="Saint-Marcoux D."/>
            <person name="Ullrich K.K."/>
            <person name="Haas F.B."/>
            <person name="Vanderstraeten L."/>
            <person name="Becker D."/>
            <person name="Lang D."/>
            <person name="Vosolsobe S."/>
            <person name="Rombauts S."/>
            <person name="Wilhelmsson P.K.I."/>
            <person name="Janitza P."/>
            <person name="Kern R."/>
            <person name="Heyl A."/>
            <person name="Rumpler F."/>
            <person name="Villalobos L.I.A.C."/>
            <person name="Clay J.M."/>
            <person name="Skokan R."/>
            <person name="Toyoda A."/>
            <person name="Suzuki Y."/>
            <person name="Kagoshima H."/>
            <person name="Schijlen E."/>
            <person name="Tajeshwar N."/>
            <person name="Catarino B."/>
            <person name="Hetherington A.J."/>
            <person name="Saltykova A."/>
            <person name="Bonnot C."/>
            <person name="Breuninger H."/>
            <person name="Symeonidi A."/>
            <person name="Radhakrishnan G.V."/>
            <person name="Van Nieuwerburgh F."/>
            <person name="Deforce D."/>
            <person name="Chang C."/>
            <person name="Karol K.G."/>
            <person name="Hedrich R."/>
            <person name="Ulvskov P."/>
            <person name="Glockner G."/>
            <person name="Delwiche C.F."/>
            <person name="Petrasek J."/>
            <person name="Van de Peer Y."/>
            <person name="Friml J."/>
            <person name="Beilby M."/>
            <person name="Dolan L."/>
            <person name="Kohara Y."/>
            <person name="Sugano S."/>
            <person name="Fujiyama A."/>
            <person name="Delaux P.-M."/>
            <person name="Quint M."/>
            <person name="TheiBen G."/>
            <person name="Hagemann M."/>
            <person name="Harholt J."/>
            <person name="Dunand C."/>
            <person name="Zachgo S."/>
            <person name="Langdale J."/>
            <person name="Maumus F."/>
            <person name="Straeten D.V.D."/>
            <person name="Gould S.B."/>
            <person name="Rensing S.A."/>
        </authorList>
    </citation>
    <scope>NUCLEOTIDE SEQUENCE [LARGE SCALE GENOMIC DNA]</scope>
    <source>
        <strain evidence="3 4">S276</strain>
    </source>
</reference>
<feature type="transmembrane region" description="Helical" evidence="2">
    <location>
        <begin position="804"/>
        <end position="825"/>
    </location>
</feature>
<evidence type="ECO:0000313" key="4">
    <source>
        <dbReference type="Proteomes" id="UP000265515"/>
    </source>
</evidence>
<keyword evidence="2" id="KW-0472">Membrane</keyword>
<evidence type="ECO:0000256" key="2">
    <source>
        <dbReference type="SAM" id="Phobius"/>
    </source>
</evidence>
<keyword evidence="4" id="KW-1185">Reference proteome</keyword>
<sequence length="1477" mass="163535">MELPGSGTATEGEAGRGRDLRTYSLTSLQIGDMTSYHSTLFIYVSHILQKLIFFVDNSPWTDDGPRSKSVEVWQYLLMQSRRSPFVNWKLERARRHRIKEEEKALLKELEDSAGWECQRQMSQAKLKAMGRKIVAYVKARKKRASHGLYGCVVFEVDWDDFRGINYVNELQAPVFFAIEARTVQKREFDDLGEAYEYYMAKEGPEEEDEEGDEDEDGEDDDGYDEKEDDPDGDNCSHDGDDENVLYDEDEVEEEEEEEEEDRRDERTWEDEQDEEEVAMHHEEERLWGRCEDRQGRWACEQRRGDARAQLSGVSDCSISGQRARSSDGRGVGGLPRVCNAGDMSVVSTPCSVGWPLRLSSHVDDAGHSGAIGISEVRDCRSQDRRAIADRVGAREGVLASNSCIGGSEGFTGRGKFLSVTSRQSQCIVGKSHLETGGNQRAPSDIGWYSEARQGMDSSSRRESGSGWERDDEGDFDDERDCIESDPELFLTPPSSPRGWMQSEASERNDAWGCYTLRRRRRSRECRSPVSDGCVLGNGRSAQQWFPPGVREKTGQREARDRTMEPEFSFEYRKGGKTVDMSLCPSRSVGGVGGLSVQNHDPRSYCSMRTRGCNDRYGGLPGLRGQDEVKYPAGCSPDEETESDQVGNEQSTDDGDECDGPDQSGEEDEEASDGSAKDKKSGSSATASLSASRECSGCLSGSVSDSLVSVSSTASSDAHTHLPTEIPQSCFVESGTVTGDVADVYKDMLIAVRFEDPLLPVELQQMITHDQKRLKMLESGLPSWAIFCQSYPLTRNLYRPWMRALSVYIFFLISLTTVLIGFYDLYKNVPVLKEALHRVFGPLVEWVDAWEVGSRLKYLGTMLFLQNCQKAFRWIMTLSRGLMEVTEFLLKPLERPIWLLSEIMLLPVWNMLVEFCLDVFGLGWSTICAVKTVLEWILMGFFVPLFDAVRLLWYCVEALVYPLFAAVWAVISLPFTLVSCLVDILVALSVGIFEGVRLIFSMIGTLSRMAMSFRRISAGLSEAKVVATASPSTWRSLYQEIFSKVFYAIRGIVNGILTFALACNRHRVSIYNYVVMKWQSLEECMVMTVNPKPLKQETGLMKRAADPPSRIQQAALRQAEHIRSQSPQLRMALQVAPRTGSKPDSGRRVNCPSFVSPEVMRPLSGEGHSFGTSGGNGSGGASSARRSLVSANRAALIEQSRGSLSDCSPVRSRANSVVMTKARLRRTRGGSDGVEQKVLDTVAFDDHRRLAPSGFVIPERVGRSEQPTQPPWALGIPQPVPSSPRSLYSDAVPEQPSIPGDTASPCSSRSRSPSFSSVSFSSHFASPNETSSSSSTGSTPERRRPSIPALRLSVPHVVSRSAPSVPQSFSRSQPTFSSELVPEHCLPAFVLATEGDDAKGQGVISVEEAAAGCSMGDSGGVPKLLGKFLQKSVFNGEVPGRYHIILCMSSVDMVRMFTSSSARIQVGYEEKGVLAVAK</sequence>
<organism evidence="3 4">
    <name type="scientific">Chara braunii</name>
    <name type="common">Braun's stonewort</name>
    <dbReference type="NCBI Taxonomy" id="69332"/>
    <lineage>
        <taxon>Eukaryota</taxon>
        <taxon>Viridiplantae</taxon>
        <taxon>Streptophyta</taxon>
        <taxon>Charophyceae</taxon>
        <taxon>Charales</taxon>
        <taxon>Characeae</taxon>
        <taxon>Chara</taxon>
    </lineage>
</organism>
<feature type="region of interest" description="Disordered" evidence="1">
    <location>
        <begin position="200"/>
        <end position="281"/>
    </location>
</feature>
<proteinExistence type="predicted"/>
<dbReference type="STRING" id="69332.A0A388JWU3"/>
<dbReference type="EMBL" id="BFEA01000027">
    <property type="protein sequence ID" value="GBG62248.1"/>
    <property type="molecule type" value="Genomic_DNA"/>
</dbReference>
<feature type="region of interest" description="Disordered" evidence="1">
    <location>
        <begin position="1254"/>
        <end position="1352"/>
    </location>
</feature>
<protein>
    <recommendedName>
        <fullName evidence="5">Transmembrane protein</fullName>
    </recommendedName>
</protein>
<feature type="compositionally biased region" description="Acidic residues" evidence="1">
    <location>
        <begin position="650"/>
        <end position="671"/>
    </location>
</feature>
<dbReference type="OrthoDB" id="1915931at2759"/>
<keyword evidence="2" id="KW-1133">Transmembrane helix</keyword>
<gene>
    <name evidence="3" type="ORF">CBR_g29855</name>
</gene>
<feature type="region of interest" description="Disordered" evidence="1">
    <location>
        <begin position="1160"/>
        <end position="1185"/>
    </location>
</feature>
<dbReference type="Proteomes" id="UP000265515">
    <property type="component" value="Unassembled WGS sequence"/>
</dbReference>
<feature type="transmembrane region" description="Helical" evidence="2">
    <location>
        <begin position="918"/>
        <end position="945"/>
    </location>
</feature>
<feature type="region of interest" description="Disordered" evidence="1">
    <location>
        <begin position="449"/>
        <end position="480"/>
    </location>
</feature>
<dbReference type="PANTHER" id="PTHR34553">
    <property type="entry name" value="OS05G0597400 PROTEIN"/>
    <property type="match status" value="1"/>
</dbReference>
<dbReference type="Gramene" id="GBG62248">
    <property type="protein sequence ID" value="GBG62248"/>
    <property type="gene ID" value="CBR_g29855"/>
</dbReference>
<feature type="transmembrane region" description="Helical" evidence="2">
    <location>
        <begin position="957"/>
        <end position="977"/>
    </location>
</feature>
<feature type="compositionally biased region" description="Low complexity" evidence="1">
    <location>
        <begin position="1303"/>
        <end position="1338"/>
    </location>
</feature>
<feature type="transmembrane region" description="Helical" evidence="2">
    <location>
        <begin position="983"/>
        <end position="1005"/>
    </location>
</feature>
<feature type="compositionally biased region" description="Acidic residues" evidence="1">
    <location>
        <begin position="469"/>
        <end position="480"/>
    </location>
</feature>